<dbReference type="EMBL" id="JAHKPD010000023">
    <property type="protein sequence ID" value="MBU2951855.1"/>
    <property type="molecule type" value="Genomic_DNA"/>
</dbReference>
<comment type="caution">
    <text evidence="1">The sequence shown here is derived from an EMBL/GenBank/DDBJ whole genome shotgun (WGS) entry which is preliminary data.</text>
</comment>
<name>A0ACC5UC47_9FLAO</name>
<proteinExistence type="predicted"/>
<protein>
    <submittedName>
        <fullName evidence="1">Uncharacterized protein</fullName>
    </submittedName>
</protein>
<evidence type="ECO:0000313" key="1">
    <source>
        <dbReference type="EMBL" id="MBU2951855.1"/>
    </source>
</evidence>
<keyword evidence="2" id="KW-1185">Reference proteome</keyword>
<evidence type="ECO:0000313" key="2">
    <source>
        <dbReference type="Proteomes" id="UP001647509"/>
    </source>
</evidence>
<sequence length="345" mass="38487">MLDKLGLHIKISQHKKAILRYLLGAITALLISTLNGILLPQIAAIFTLMLLDKGKNALGIKKSLIAIMALYALGWFGLFLGGFVQNYIIETLLILGLVIYWSFRLIKIPEAIRLLFLVLTLLFPFLSLTAEPLADLILGDMIINLVIALAITQFAFLILPETSIDLQKTPQKKKNNETTYSIDKIALNGVYVIMPAVLYFYFFGTNAFVLTFVFISFLALDPFIYKSKKGYGLIIANLIGGVAGIIAYFLLTITPTFFFYVFLMCAIGLFFSYHIFSATKNVPIYSIAFRTFFLVMGVISNSSNSAGDTVTLRLFGIALAVLYVIIAYKIVTYFNDPITYENETV</sequence>
<gene>
    <name evidence="1" type="ORF">KO493_14235</name>
</gene>
<dbReference type="Proteomes" id="UP001647509">
    <property type="component" value="Unassembled WGS sequence"/>
</dbReference>
<reference evidence="1" key="1">
    <citation type="submission" date="2021-05" db="EMBL/GenBank/DDBJ databases">
        <title>Draft genomes of bacteria isolated from model marine particles.</title>
        <authorList>
            <person name="Datta M.S."/>
            <person name="Schwartzman J.A."/>
            <person name="Enke T.N."/>
            <person name="Saavedra J."/>
            <person name="Cermak N."/>
            <person name="Cordero O.X."/>
        </authorList>
    </citation>
    <scope>NUCLEOTIDE SEQUENCE</scope>
    <source>
        <strain evidence="1">I2M19</strain>
    </source>
</reference>
<accession>A0ACC5UC47</accession>
<organism evidence="1 2">
    <name type="scientific">Pseudotamlana agarivorans</name>
    <dbReference type="NCBI Taxonomy" id="481183"/>
    <lineage>
        <taxon>Bacteria</taxon>
        <taxon>Pseudomonadati</taxon>
        <taxon>Bacteroidota</taxon>
        <taxon>Flavobacteriia</taxon>
        <taxon>Flavobacteriales</taxon>
        <taxon>Flavobacteriaceae</taxon>
        <taxon>Pseudotamlana</taxon>
    </lineage>
</organism>